<gene>
    <name evidence="2" type="ORF">E5676_scaffold120G00150</name>
    <name evidence="1" type="ORF">E6C27_scaffold62G00760</name>
</gene>
<proteinExistence type="predicted"/>
<accession>A0A5A7VFX5</accession>
<dbReference type="EMBL" id="SSTE01000977">
    <property type="protein sequence ID" value="KAA0065987.1"/>
    <property type="molecule type" value="Genomic_DNA"/>
</dbReference>
<dbReference type="PANTHER" id="PTHR33437:SF2">
    <property type="entry name" value="OS06G0361200 PROTEIN"/>
    <property type="match status" value="1"/>
</dbReference>
<protein>
    <submittedName>
        <fullName evidence="1">Retrotransposon gag protein</fullName>
    </submittedName>
</protein>
<sequence>MLDQLLEKQLIQLSKCKRPEQAENIDDPNYSKYHRVTSHPVEKFFVLKELILRLAREKKIELDLEKVAQTNHEEVLEVIVCHAINATKEESIPPRSLEEEGVSKDFSRSIKFECSDYDIQECSLLR</sequence>
<evidence type="ECO:0000313" key="2">
    <source>
        <dbReference type="EMBL" id="TYK28931.1"/>
    </source>
</evidence>
<dbReference type="AlphaFoldDB" id="A0A5A7VFX5"/>
<evidence type="ECO:0000313" key="4">
    <source>
        <dbReference type="Proteomes" id="UP000321947"/>
    </source>
</evidence>
<dbReference type="Proteomes" id="UP000321947">
    <property type="component" value="Unassembled WGS sequence"/>
</dbReference>
<name>A0A5A7VFX5_CUCMM</name>
<evidence type="ECO:0000313" key="3">
    <source>
        <dbReference type="Proteomes" id="UP000321393"/>
    </source>
</evidence>
<dbReference type="Proteomes" id="UP000321393">
    <property type="component" value="Unassembled WGS sequence"/>
</dbReference>
<comment type="caution">
    <text evidence="1">The sequence shown here is derived from an EMBL/GenBank/DDBJ whole genome shotgun (WGS) entry which is preliminary data.</text>
</comment>
<organism evidence="1 3">
    <name type="scientific">Cucumis melo var. makuwa</name>
    <name type="common">Oriental melon</name>
    <dbReference type="NCBI Taxonomy" id="1194695"/>
    <lineage>
        <taxon>Eukaryota</taxon>
        <taxon>Viridiplantae</taxon>
        <taxon>Streptophyta</taxon>
        <taxon>Embryophyta</taxon>
        <taxon>Tracheophyta</taxon>
        <taxon>Spermatophyta</taxon>
        <taxon>Magnoliopsida</taxon>
        <taxon>eudicotyledons</taxon>
        <taxon>Gunneridae</taxon>
        <taxon>Pentapetalae</taxon>
        <taxon>rosids</taxon>
        <taxon>fabids</taxon>
        <taxon>Cucurbitales</taxon>
        <taxon>Cucurbitaceae</taxon>
        <taxon>Benincaseae</taxon>
        <taxon>Cucumis</taxon>
    </lineage>
</organism>
<evidence type="ECO:0000313" key="1">
    <source>
        <dbReference type="EMBL" id="KAA0065987.1"/>
    </source>
</evidence>
<dbReference type="EMBL" id="SSTD01001877">
    <property type="protein sequence ID" value="TYK28931.1"/>
    <property type="molecule type" value="Genomic_DNA"/>
</dbReference>
<dbReference type="PANTHER" id="PTHR33437">
    <property type="entry name" value="OS06G0361200 PROTEIN"/>
    <property type="match status" value="1"/>
</dbReference>
<reference evidence="3 4" key="1">
    <citation type="submission" date="2019-08" db="EMBL/GenBank/DDBJ databases">
        <title>Draft genome sequences of two oriental melons (Cucumis melo L. var makuwa).</title>
        <authorList>
            <person name="Kwon S.-Y."/>
        </authorList>
    </citation>
    <scope>NUCLEOTIDE SEQUENCE [LARGE SCALE GENOMIC DNA]</scope>
    <source>
        <strain evidence="4">cv. Chang Bougi</strain>
        <strain evidence="3">cv. SW 3</strain>
        <tissue evidence="1">Leaf</tissue>
    </source>
</reference>